<keyword evidence="2" id="KW-1185">Reference proteome</keyword>
<comment type="caution">
    <text evidence="1">The sequence shown here is derived from an EMBL/GenBank/DDBJ whole genome shotgun (WGS) entry which is preliminary data.</text>
</comment>
<name>A0ACA9QZN0_9GLOM</name>
<accession>A0ACA9QZN0</accession>
<evidence type="ECO:0000313" key="2">
    <source>
        <dbReference type="Proteomes" id="UP000789702"/>
    </source>
</evidence>
<evidence type="ECO:0000313" key="1">
    <source>
        <dbReference type="EMBL" id="CAG8770570.1"/>
    </source>
</evidence>
<reference evidence="1" key="1">
    <citation type="submission" date="2021-06" db="EMBL/GenBank/DDBJ databases">
        <authorList>
            <person name="Kallberg Y."/>
            <person name="Tangrot J."/>
            <person name="Rosling A."/>
        </authorList>
    </citation>
    <scope>NUCLEOTIDE SEQUENCE</scope>
    <source>
        <strain evidence="1">IL203A</strain>
    </source>
</reference>
<dbReference type="EMBL" id="CAJVPU010056557">
    <property type="protein sequence ID" value="CAG8770570.1"/>
    <property type="molecule type" value="Genomic_DNA"/>
</dbReference>
<proteinExistence type="predicted"/>
<organism evidence="1 2">
    <name type="scientific">Dentiscutata heterogama</name>
    <dbReference type="NCBI Taxonomy" id="1316150"/>
    <lineage>
        <taxon>Eukaryota</taxon>
        <taxon>Fungi</taxon>
        <taxon>Fungi incertae sedis</taxon>
        <taxon>Mucoromycota</taxon>
        <taxon>Glomeromycotina</taxon>
        <taxon>Glomeromycetes</taxon>
        <taxon>Diversisporales</taxon>
        <taxon>Gigasporaceae</taxon>
        <taxon>Dentiscutata</taxon>
    </lineage>
</organism>
<feature type="non-terminal residue" evidence="1">
    <location>
        <position position="133"/>
    </location>
</feature>
<sequence length="133" mass="14601">MSTNDTFVSDKIGNANVAWVLSATCLVWLMTPGIGLFYSGLAQKKNALSLIMLCFLSIPIVSIQWFVWGYSLVFNRNGGMFIGNLQNAILRNLDWDSGPTNGSKNVPEFMFVIFQCMFAVLAPAIIIGGVAER</sequence>
<gene>
    <name evidence="1" type="ORF">DHETER_LOCUS15803</name>
</gene>
<protein>
    <submittedName>
        <fullName evidence="1">7179_t:CDS:1</fullName>
    </submittedName>
</protein>
<dbReference type="Proteomes" id="UP000789702">
    <property type="component" value="Unassembled WGS sequence"/>
</dbReference>